<organism evidence="1 2">
    <name type="scientific">Pyricularia grisea</name>
    <name type="common">Crabgrass-specific blast fungus</name>
    <name type="synonym">Magnaporthe grisea</name>
    <dbReference type="NCBI Taxonomy" id="148305"/>
    <lineage>
        <taxon>Eukaryota</taxon>
        <taxon>Fungi</taxon>
        <taxon>Dikarya</taxon>
        <taxon>Ascomycota</taxon>
        <taxon>Pezizomycotina</taxon>
        <taxon>Sordariomycetes</taxon>
        <taxon>Sordariomycetidae</taxon>
        <taxon>Magnaporthales</taxon>
        <taxon>Pyriculariaceae</taxon>
        <taxon>Pyricularia</taxon>
    </lineage>
</organism>
<protein>
    <submittedName>
        <fullName evidence="2">Uncharacterized protein</fullName>
    </submittedName>
</protein>
<reference evidence="2" key="2">
    <citation type="submission" date="2019-10" db="EMBL/GenBank/DDBJ databases">
        <authorList>
            <consortium name="NCBI Genome Project"/>
        </authorList>
    </citation>
    <scope>NUCLEOTIDE SEQUENCE</scope>
    <source>
        <strain evidence="2">NI907</strain>
    </source>
</reference>
<keyword evidence="1" id="KW-1185">Reference proteome</keyword>
<evidence type="ECO:0000313" key="2">
    <source>
        <dbReference type="RefSeq" id="XP_030977163.1"/>
    </source>
</evidence>
<evidence type="ECO:0000313" key="1">
    <source>
        <dbReference type="Proteomes" id="UP000515153"/>
    </source>
</evidence>
<proteinExistence type="predicted"/>
<reference evidence="2" key="3">
    <citation type="submission" date="2025-08" db="UniProtKB">
        <authorList>
            <consortium name="RefSeq"/>
        </authorList>
    </citation>
    <scope>IDENTIFICATION</scope>
    <source>
        <strain evidence="2">NI907</strain>
    </source>
</reference>
<dbReference type="KEGG" id="pgri:PgNI_11915"/>
<name>A0A6P8AQI9_PYRGI</name>
<dbReference type="AlphaFoldDB" id="A0A6P8AQI9"/>
<accession>A0A6P8AQI9</accession>
<dbReference type="RefSeq" id="XP_030977163.1">
    <property type="nucleotide sequence ID" value="XM_031131873.1"/>
</dbReference>
<dbReference type="Proteomes" id="UP000515153">
    <property type="component" value="Unplaced"/>
</dbReference>
<sequence>MSQHRKAASFIDSQDISTVCKPRTGRSRVAVRGNMQLAWYEGANQKKPMAFVAFDVPKGEAIPVFSPP</sequence>
<reference evidence="2" key="1">
    <citation type="journal article" date="2019" name="Mol. Biol. Evol.">
        <title>Blast fungal genomes show frequent chromosomal changes, gene gains and losses, and effector gene turnover.</title>
        <authorList>
            <person name="Gomez Luciano L.B."/>
            <person name="Jason Tsai I."/>
            <person name="Chuma I."/>
            <person name="Tosa Y."/>
            <person name="Chen Y.H."/>
            <person name="Li J.Y."/>
            <person name="Li M.Y."/>
            <person name="Jade Lu M.Y."/>
            <person name="Nakayashiki H."/>
            <person name="Li W.H."/>
        </authorList>
    </citation>
    <scope>NUCLEOTIDE SEQUENCE</scope>
    <source>
        <strain evidence="2">NI907</strain>
    </source>
</reference>
<dbReference type="GeneID" id="41966778"/>
<gene>
    <name evidence="2" type="ORF">PgNI_11915</name>
</gene>